<sequence length="259" mass="28198">MFEVITLGSGSAGNSMLVRGTSSAFLVDAGLSAKQLSVRLQACGVRVEDLSGVLLTHEHQDHCGGLKVLMNRCRFPVYCNPLTARAMSDAGFPHANWQLFQNGCAFALSEFTILPFQVPHDASDPVGFRISTRGACLGVLTDLGYATRNVFDVLKGIHALLIETNYDEEMLQRDIRRPWSVKQRIQSKHGHLSNTAAARVVEELHAPDLRHVILGHLSKDCNSPDLAETCVRSTLEARGRGTSVYCAGQDVPSPAFALI</sequence>
<dbReference type="InterPro" id="IPR001279">
    <property type="entry name" value="Metallo-B-lactamas"/>
</dbReference>
<dbReference type="Gene3D" id="3.60.15.10">
    <property type="entry name" value="Ribonuclease Z/Hydroxyacylglutathione hydrolase-like"/>
    <property type="match status" value="1"/>
</dbReference>
<dbReference type="InParanoid" id="A0A146G6X6"/>
<dbReference type="SUPFAM" id="SSF56281">
    <property type="entry name" value="Metallo-hydrolase/oxidoreductase"/>
    <property type="match status" value="1"/>
</dbReference>
<accession>A0A146G6X6</accession>
<dbReference type="InterPro" id="IPR036866">
    <property type="entry name" value="RibonucZ/Hydroxyglut_hydro"/>
</dbReference>
<gene>
    <name evidence="2" type="ORF">TSACC_21906</name>
</gene>
<dbReference type="InterPro" id="IPR052533">
    <property type="entry name" value="WalJ/YycJ-like"/>
</dbReference>
<dbReference type="SMART" id="SM00849">
    <property type="entry name" value="Lactamase_B"/>
    <property type="match status" value="1"/>
</dbReference>
<dbReference type="AlphaFoldDB" id="A0A146G6X6"/>
<dbReference type="EMBL" id="BDCO01000002">
    <property type="protein sequence ID" value="GAT33489.1"/>
    <property type="molecule type" value="Genomic_DNA"/>
</dbReference>
<feature type="domain" description="Metallo-beta-lactamase" evidence="1">
    <location>
        <begin position="12"/>
        <end position="216"/>
    </location>
</feature>
<dbReference type="OrthoDB" id="9781189at2"/>
<reference evidence="3" key="1">
    <citation type="journal article" date="2017" name="Genome Announc.">
        <title>Draft Genome Sequence of Terrimicrobium sacchariphilum NM-5T, a Facultative Anaerobic Soil Bacterium of the Class Spartobacteria.</title>
        <authorList>
            <person name="Qiu Y.L."/>
            <person name="Tourlousse D.M."/>
            <person name="Matsuura N."/>
            <person name="Ohashi A."/>
            <person name="Sekiguchi Y."/>
        </authorList>
    </citation>
    <scope>NUCLEOTIDE SEQUENCE [LARGE SCALE GENOMIC DNA]</scope>
    <source>
        <strain evidence="3">NM-5</strain>
    </source>
</reference>
<dbReference type="STRING" id="690879.TSACC_21906"/>
<evidence type="ECO:0000259" key="1">
    <source>
        <dbReference type="SMART" id="SM00849"/>
    </source>
</evidence>
<protein>
    <submittedName>
        <fullName evidence="2">Phosphoribosyl 1,2-cyclic phosphodiesterase</fullName>
    </submittedName>
</protein>
<dbReference type="PANTHER" id="PTHR47619">
    <property type="entry name" value="METALLO-HYDROLASE YYCJ-RELATED"/>
    <property type="match status" value="1"/>
</dbReference>
<dbReference type="Proteomes" id="UP000076023">
    <property type="component" value="Unassembled WGS sequence"/>
</dbReference>
<evidence type="ECO:0000313" key="3">
    <source>
        <dbReference type="Proteomes" id="UP000076023"/>
    </source>
</evidence>
<name>A0A146G6X6_TERSA</name>
<dbReference type="RefSeq" id="WP_075079217.1">
    <property type="nucleotide sequence ID" value="NZ_BDCO01000002.1"/>
</dbReference>
<dbReference type="Pfam" id="PF12706">
    <property type="entry name" value="Lactamase_B_2"/>
    <property type="match status" value="1"/>
</dbReference>
<keyword evidence="3" id="KW-1185">Reference proteome</keyword>
<comment type="caution">
    <text evidence="2">The sequence shown here is derived from an EMBL/GenBank/DDBJ whole genome shotgun (WGS) entry which is preliminary data.</text>
</comment>
<proteinExistence type="predicted"/>
<evidence type="ECO:0000313" key="2">
    <source>
        <dbReference type="EMBL" id="GAT33489.1"/>
    </source>
</evidence>
<dbReference type="PANTHER" id="PTHR47619:SF1">
    <property type="entry name" value="EXODEOXYRIBONUCLEASE WALJ"/>
    <property type="match status" value="1"/>
</dbReference>
<organism evidence="2 3">
    <name type="scientific">Terrimicrobium sacchariphilum</name>
    <dbReference type="NCBI Taxonomy" id="690879"/>
    <lineage>
        <taxon>Bacteria</taxon>
        <taxon>Pseudomonadati</taxon>
        <taxon>Verrucomicrobiota</taxon>
        <taxon>Terrimicrobiia</taxon>
        <taxon>Terrimicrobiales</taxon>
        <taxon>Terrimicrobiaceae</taxon>
        <taxon>Terrimicrobium</taxon>
    </lineage>
</organism>